<keyword evidence="6" id="KW-0966">Cell projection</keyword>
<dbReference type="Pfam" id="PF22692">
    <property type="entry name" value="LlgE_F_G_D1"/>
    <property type="match status" value="1"/>
</dbReference>
<organism evidence="6 7">
    <name type="scientific">Saccharococcus thermophilus</name>
    <dbReference type="NCBI Taxonomy" id="29396"/>
    <lineage>
        <taxon>Bacteria</taxon>
        <taxon>Bacillati</taxon>
        <taxon>Bacillota</taxon>
        <taxon>Bacilli</taxon>
        <taxon>Bacillales</taxon>
        <taxon>Anoxybacillaceae</taxon>
        <taxon>Saccharococcus</taxon>
    </lineage>
</organism>
<name>A0A846MIC8_9BACL</name>
<accession>A0A846MIC8</accession>
<dbReference type="PROSITE" id="PS00588">
    <property type="entry name" value="FLAGELLA_BB_ROD"/>
    <property type="match status" value="1"/>
</dbReference>
<gene>
    <name evidence="6" type="ORF">BDD39_000385</name>
</gene>
<evidence type="ECO:0000256" key="2">
    <source>
        <dbReference type="RuleBase" id="RU362116"/>
    </source>
</evidence>
<comment type="similarity">
    <text evidence="1 2">Belongs to the flagella basal body rod proteins family.</text>
</comment>
<dbReference type="InterPro" id="IPR010930">
    <property type="entry name" value="Flg_bb/hook_C_dom"/>
</dbReference>
<dbReference type="SUPFAM" id="SSF117143">
    <property type="entry name" value="Flagellar hook protein flgE"/>
    <property type="match status" value="1"/>
</dbReference>
<keyword evidence="6" id="KW-0969">Cilium</keyword>
<dbReference type="NCBIfam" id="TIGR03506">
    <property type="entry name" value="FlgEFG_subfam"/>
    <property type="match status" value="1"/>
</dbReference>
<evidence type="ECO:0000313" key="7">
    <source>
        <dbReference type="Proteomes" id="UP000532769"/>
    </source>
</evidence>
<keyword evidence="6" id="KW-0282">Flagellum</keyword>
<feature type="domain" description="Flagellar basal-body/hook protein C-terminal" evidence="4">
    <location>
        <begin position="236"/>
        <end position="278"/>
    </location>
</feature>
<comment type="caution">
    <text evidence="6">The sequence shown here is derived from an EMBL/GenBank/DDBJ whole genome shotgun (WGS) entry which is preliminary data.</text>
</comment>
<evidence type="ECO:0000256" key="1">
    <source>
        <dbReference type="ARBA" id="ARBA00009677"/>
    </source>
</evidence>
<evidence type="ECO:0000259" key="4">
    <source>
        <dbReference type="Pfam" id="PF06429"/>
    </source>
</evidence>
<dbReference type="InterPro" id="IPR037925">
    <property type="entry name" value="FlgE/F/G-like"/>
</dbReference>
<dbReference type="InterPro" id="IPR020013">
    <property type="entry name" value="Flagellar_FlgE/F/G"/>
</dbReference>
<keyword evidence="7" id="KW-1185">Reference proteome</keyword>
<dbReference type="PANTHER" id="PTHR30435:SF19">
    <property type="entry name" value="FLAGELLAR BASAL-BODY ROD PROTEIN FLGG"/>
    <property type="match status" value="1"/>
</dbReference>
<evidence type="ECO:0000259" key="3">
    <source>
        <dbReference type="Pfam" id="PF00460"/>
    </source>
</evidence>
<comment type="subcellular location">
    <subcellularLocation>
        <location evidence="2">Bacterial flagellum basal body</location>
    </subcellularLocation>
</comment>
<protein>
    <submittedName>
        <fullName evidence="6">Flagellar basal-body rod protein FlgG</fullName>
    </submittedName>
</protein>
<dbReference type="EMBL" id="JAASRS010000001">
    <property type="protein sequence ID" value="NIK13875.1"/>
    <property type="molecule type" value="Genomic_DNA"/>
</dbReference>
<feature type="domain" description="Flagellar hook protein FlgE/F/G-like D1" evidence="5">
    <location>
        <begin position="101"/>
        <end position="173"/>
    </location>
</feature>
<dbReference type="PANTHER" id="PTHR30435">
    <property type="entry name" value="FLAGELLAR PROTEIN"/>
    <property type="match status" value="1"/>
</dbReference>
<evidence type="ECO:0000259" key="5">
    <source>
        <dbReference type="Pfam" id="PF22692"/>
    </source>
</evidence>
<keyword evidence="2" id="KW-0975">Bacterial flagellum</keyword>
<proteinExistence type="inferred from homology"/>
<reference evidence="6 7" key="1">
    <citation type="submission" date="2020-03" db="EMBL/GenBank/DDBJ databases">
        <title>Genomic Encyclopedia of Archaeal and Bacterial Type Strains, Phase II (KMG-II): from individual species to whole genera.</title>
        <authorList>
            <person name="Goeker M."/>
        </authorList>
    </citation>
    <scope>NUCLEOTIDE SEQUENCE [LARGE SCALE GENOMIC DNA]</scope>
    <source>
        <strain evidence="6 7">DSM 4749</strain>
    </source>
</reference>
<dbReference type="AlphaFoldDB" id="A0A846MIC8"/>
<dbReference type="InterPro" id="IPR001444">
    <property type="entry name" value="Flag_bb_rod_N"/>
</dbReference>
<dbReference type="InterPro" id="IPR053967">
    <property type="entry name" value="LlgE_F_G-like_D1"/>
</dbReference>
<dbReference type="Proteomes" id="UP000532769">
    <property type="component" value="Unassembled WGS sequence"/>
</dbReference>
<dbReference type="GO" id="GO:0071978">
    <property type="term" value="P:bacterial-type flagellum-dependent swarming motility"/>
    <property type="evidence" value="ECO:0007669"/>
    <property type="project" value="TreeGrafter"/>
</dbReference>
<feature type="domain" description="Flagellar basal body rod protein N-terminal" evidence="3">
    <location>
        <begin position="5"/>
        <end position="35"/>
    </location>
</feature>
<sequence>MLRSMLTAANTMNQLQKQLDVISNNIANSDTTGFKRRDTNFAELLAQQFNDLPNDSANRLTPPGVRFGVGARLAETNVVLTQGALTQTGRALDVALTKEDQFFRVLLHGENGAQEIGYTRAGAFYLTPSTATPNEWMLVTSDGNPVLDENNRPILLPDGFKDIRISNNGTLTATAPDGRVLARANLGITTMLRPQLLQSAGDNVFTLPNLNALNVNAADVAVNMTGNARAQIAMTQGALERSNVDLGTEMTDMMIAERAYQLNARAISLSEQMLGLINGIRSS</sequence>
<evidence type="ECO:0000313" key="6">
    <source>
        <dbReference type="EMBL" id="NIK13875.1"/>
    </source>
</evidence>
<dbReference type="RefSeq" id="WP_341801431.1">
    <property type="nucleotide sequence ID" value="NZ_JAASRS010000001.1"/>
</dbReference>
<dbReference type="Pfam" id="PF00460">
    <property type="entry name" value="Flg_bb_rod"/>
    <property type="match status" value="1"/>
</dbReference>
<dbReference type="GO" id="GO:0009425">
    <property type="term" value="C:bacterial-type flagellum basal body"/>
    <property type="evidence" value="ECO:0007669"/>
    <property type="project" value="UniProtKB-SubCell"/>
</dbReference>
<dbReference type="Pfam" id="PF06429">
    <property type="entry name" value="Flg_bbr_C"/>
    <property type="match status" value="1"/>
</dbReference>
<dbReference type="InterPro" id="IPR019776">
    <property type="entry name" value="Flagellar_basal_body_rod_CS"/>
</dbReference>